<evidence type="ECO:0000256" key="5">
    <source>
        <dbReference type="SAM" id="Phobius"/>
    </source>
</evidence>
<keyword evidence="8" id="KW-1185">Reference proteome</keyword>
<protein>
    <submittedName>
        <fullName evidence="9">G_PROTEIN_RECEP_F1_2 domain-containing protein</fullName>
    </submittedName>
</protein>
<organism evidence="9">
    <name type="scientific">Mesocestoides corti</name>
    <name type="common">Flatworm</name>
    <dbReference type="NCBI Taxonomy" id="53468"/>
    <lineage>
        <taxon>Eukaryota</taxon>
        <taxon>Metazoa</taxon>
        <taxon>Spiralia</taxon>
        <taxon>Lophotrochozoa</taxon>
        <taxon>Platyhelminthes</taxon>
        <taxon>Cestoda</taxon>
        <taxon>Eucestoda</taxon>
        <taxon>Cyclophyllidea</taxon>
        <taxon>Mesocestoididae</taxon>
        <taxon>Mesocestoides</taxon>
    </lineage>
</organism>
<dbReference type="InterPro" id="IPR000276">
    <property type="entry name" value="GPCR_Rhodpsn"/>
</dbReference>
<dbReference type="GO" id="GO:0004930">
    <property type="term" value="F:G protein-coupled receptor activity"/>
    <property type="evidence" value="ECO:0007669"/>
    <property type="project" value="InterPro"/>
</dbReference>
<dbReference type="PROSITE" id="PS50262">
    <property type="entry name" value="G_PROTEIN_RECEP_F1_2"/>
    <property type="match status" value="1"/>
</dbReference>
<keyword evidence="4 5" id="KW-0472">Membrane</keyword>
<keyword evidence="2 5" id="KW-0812">Transmembrane</keyword>
<evidence type="ECO:0000313" key="8">
    <source>
        <dbReference type="Proteomes" id="UP000267029"/>
    </source>
</evidence>
<dbReference type="EMBL" id="UXSR01005184">
    <property type="protein sequence ID" value="VDD79199.1"/>
    <property type="molecule type" value="Genomic_DNA"/>
</dbReference>
<dbReference type="Proteomes" id="UP000267029">
    <property type="component" value="Unassembled WGS sequence"/>
</dbReference>
<feature type="transmembrane region" description="Helical" evidence="5">
    <location>
        <begin position="302"/>
        <end position="324"/>
    </location>
</feature>
<dbReference type="AlphaFoldDB" id="A0A0R3UE23"/>
<feature type="transmembrane region" description="Helical" evidence="5">
    <location>
        <begin position="136"/>
        <end position="158"/>
    </location>
</feature>
<reference evidence="7 8" key="1">
    <citation type="submission" date="2018-10" db="EMBL/GenBank/DDBJ databases">
        <authorList>
            <consortium name="Pathogen Informatics"/>
        </authorList>
    </citation>
    <scope>NUCLEOTIDE SEQUENCE [LARGE SCALE GENOMIC DNA]</scope>
</reference>
<evidence type="ECO:0000313" key="9">
    <source>
        <dbReference type="WBParaSite" id="MCU_000128-RA"/>
    </source>
</evidence>
<dbReference type="InterPro" id="IPR017452">
    <property type="entry name" value="GPCR_Rhodpsn_7TM"/>
</dbReference>
<dbReference type="WBParaSite" id="MCU_000128-RA">
    <property type="protein sequence ID" value="MCU_000128-RA"/>
    <property type="gene ID" value="MCU_000128"/>
</dbReference>
<feature type="transmembrane region" description="Helical" evidence="5">
    <location>
        <begin position="336"/>
        <end position="356"/>
    </location>
</feature>
<dbReference type="PANTHER" id="PTHR46641:SF2">
    <property type="entry name" value="FMRFAMIDE RECEPTOR"/>
    <property type="match status" value="1"/>
</dbReference>
<feature type="transmembrane region" description="Helical" evidence="5">
    <location>
        <begin position="37"/>
        <end position="55"/>
    </location>
</feature>
<feature type="transmembrane region" description="Helical" evidence="5">
    <location>
        <begin position="226"/>
        <end position="253"/>
    </location>
</feature>
<gene>
    <name evidence="7" type="ORF">MCOS_LOCUS5202</name>
</gene>
<keyword evidence="3 5" id="KW-1133">Transmembrane helix</keyword>
<evidence type="ECO:0000256" key="2">
    <source>
        <dbReference type="ARBA" id="ARBA00022692"/>
    </source>
</evidence>
<dbReference type="Gene3D" id="1.20.1070.10">
    <property type="entry name" value="Rhodopsin 7-helix transmembrane proteins"/>
    <property type="match status" value="1"/>
</dbReference>
<name>A0A0R3UE23_MESCO</name>
<comment type="subcellular location">
    <subcellularLocation>
        <location evidence="1">Membrane</location>
    </subcellularLocation>
</comment>
<evidence type="ECO:0000313" key="7">
    <source>
        <dbReference type="EMBL" id="VDD79199.1"/>
    </source>
</evidence>
<proteinExistence type="predicted"/>
<dbReference type="GO" id="GO:0016020">
    <property type="term" value="C:membrane"/>
    <property type="evidence" value="ECO:0007669"/>
    <property type="project" value="UniProtKB-SubCell"/>
</dbReference>
<feature type="transmembrane region" description="Helical" evidence="5">
    <location>
        <begin position="178"/>
        <end position="198"/>
    </location>
</feature>
<evidence type="ECO:0000259" key="6">
    <source>
        <dbReference type="PROSITE" id="PS50262"/>
    </source>
</evidence>
<sequence>MNASSGSTKPGENYLLFELTKSDCENEYIQNDPYSEIIQVYNILVLVLAPVNVLLNGLSLKIFGHRIWKKSSMSSILMSLSVFEICFGCSLFFHTITHKILEINLSGDSTVSENLTDAKRTTRIKLLATTIVANHVLSGFLFAFQVARNWSVVLLAAYRYDVICRKLGTMTSFPRERIPLIMSITLTSAGLFALPRIFETKTYICVPTAAIYIELPLVAQNIFYELIYLGIGAFIVQSGGPVLCVCLLSFFVIRKIAIRRRFRRQNQRAVLATNTNDVTNIDLDFHVGTKTIERAQPSGDKLMLALSFTFFVLETPAFFSKILSSYTSKYHPQLDVYFSVIANLLIYLDSTFNAFIYMGSNPTFRQVAKLTFGKSRLTEQGKRYMKRKRLSPPLIDQIQNNFPVPNENEAERCQTEQV</sequence>
<dbReference type="OrthoDB" id="6240610at2759"/>
<feature type="domain" description="G-protein coupled receptors family 1 profile" evidence="6">
    <location>
        <begin position="41"/>
        <end position="357"/>
    </location>
</feature>
<evidence type="ECO:0000256" key="4">
    <source>
        <dbReference type="ARBA" id="ARBA00023136"/>
    </source>
</evidence>
<evidence type="ECO:0000256" key="1">
    <source>
        <dbReference type="ARBA" id="ARBA00004370"/>
    </source>
</evidence>
<accession>A0A0R3UE23</accession>
<reference evidence="9" key="2">
    <citation type="submission" date="2019-11" db="UniProtKB">
        <authorList>
            <consortium name="WormBaseParasite"/>
        </authorList>
    </citation>
    <scope>IDENTIFICATION</scope>
</reference>
<dbReference type="Pfam" id="PF00001">
    <property type="entry name" value="7tm_1"/>
    <property type="match status" value="1"/>
</dbReference>
<dbReference type="InterPro" id="IPR052954">
    <property type="entry name" value="GPCR-Ligand_Int"/>
</dbReference>
<dbReference type="SUPFAM" id="SSF81321">
    <property type="entry name" value="Family A G protein-coupled receptor-like"/>
    <property type="match status" value="1"/>
</dbReference>
<evidence type="ECO:0000256" key="3">
    <source>
        <dbReference type="ARBA" id="ARBA00022989"/>
    </source>
</evidence>
<dbReference type="STRING" id="53468.A0A0R3UE23"/>
<dbReference type="PANTHER" id="PTHR46641">
    <property type="entry name" value="FMRFAMIDE RECEPTOR-RELATED"/>
    <property type="match status" value="1"/>
</dbReference>